<evidence type="ECO:0000256" key="1">
    <source>
        <dbReference type="SAM" id="SignalP"/>
    </source>
</evidence>
<keyword evidence="1" id="KW-0732">Signal</keyword>
<dbReference type="AlphaFoldDB" id="A0A2A5CE12"/>
<comment type="caution">
    <text evidence="2">The sequence shown here is derived from an EMBL/GenBank/DDBJ whole genome shotgun (WGS) entry which is preliminary data.</text>
</comment>
<protein>
    <submittedName>
        <fullName evidence="2">Uncharacterized protein</fullName>
    </submittedName>
</protein>
<proteinExistence type="predicted"/>
<name>A0A2A5CE12_9GAMM</name>
<evidence type="ECO:0000313" key="2">
    <source>
        <dbReference type="EMBL" id="PCJ41751.1"/>
    </source>
</evidence>
<feature type="signal peptide" evidence="1">
    <location>
        <begin position="1"/>
        <end position="23"/>
    </location>
</feature>
<reference evidence="3" key="1">
    <citation type="submission" date="2017-08" db="EMBL/GenBank/DDBJ databases">
        <title>A dynamic microbial community with high functional redundancy inhabits the cold, oxic subseafloor aquifer.</title>
        <authorList>
            <person name="Tully B.J."/>
            <person name="Wheat C.G."/>
            <person name="Glazer B.T."/>
            <person name="Huber J.A."/>
        </authorList>
    </citation>
    <scope>NUCLEOTIDE SEQUENCE [LARGE SCALE GENOMIC DNA]</scope>
</reference>
<gene>
    <name evidence="2" type="ORF">COA71_06990</name>
</gene>
<sequence length="301" mass="34028">MHCSFRPLLASILIFFLTSSVQAQGIFGHWDPIMHEDFEERIPGPFVGDYAGLPINEAARMRADSWQPSLLTLPEHQCKPHPSTYGFRGVGNLYIWQELDPNSLALVKIGTHIRWQAQRREIWMDGRPHPDEMAPHTWQGFSTGQWEGDTLVVTTTHLKAGWMRRNGLALSDQATMVERFTPQGDDEAILHIYMIQDPVYLNNVFFKSNGFSKRAGITMQPYPCRPATEVVRAPGDIPHNLPGESTYAAEFSEMLGVPMEAGRGGGITMLPEFMEVVREWRNENMTAEERNGDGNIFPVSE</sequence>
<feature type="chain" id="PRO_5012675511" evidence="1">
    <location>
        <begin position="24"/>
        <end position="301"/>
    </location>
</feature>
<organism evidence="2 3">
    <name type="scientific">SAR86 cluster bacterium</name>
    <dbReference type="NCBI Taxonomy" id="2030880"/>
    <lineage>
        <taxon>Bacteria</taxon>
        <taxon>Pseudomonadati</taxon>
        <taxon>Pseudomonadota</taxon>
        <taxon>Gammaproteobacteria</taxon>
        <taxon>SAR86 cluster</taxon>
    </lineage>
</organism>
<dbReference type="Proteomes" id="UP000228987">
    <property type="component" value="Unassembled WGS sequence"/>
</dbReference>
<evidence type="ECO:0000313" key="3">
    <source>
        <dbReference type="Proteomes" id="UP000228987"/>
    </source>
</evidence>
<dbReference type="EMBL" id="NVWI01000004">
    <property type="protein sequence ID" value="PCJ41751.1"/>
    <property type="molecule type" value="Genomic_DNA"/>
</dbReference>
<accession>A0A2A5CE12</accession>